<reference evidence="1" key="1">
    <citation type="journal article" date="2020" name="FEMS Microbiol. Ecol.">
        <title>Temporal dynamics of bacterial communities during seed development and maturation.</title>
        <authorList>
            <person name="Chesneau G."/>
            <person name="Torres-Cortes G."/>
            <person name="Briand M."/>
            <person name="Darrasse A."/>
            <person name="Preveaux A."/>
            <person name="Marais C."/>
            <person name="Jacques M.A."/>
            <person name="Shade A."/>
            <person name="Barret M."/>
        </authorList>
    </citation>
    <scope>NUCLEOTIDE SEQUENCE</scope>
    <source>
        <strain evidence="1">CFBP13533</strain>
    </source>
</reference>
<dbReference type="EMBL" id="JACYNJ010000007">
    <property type="protein sequence ID" value="MBD8270485.1"/>
    <property type="molecule type" value="Genomic_DNA"/>
</dbReference>
<name>A0AAE2U3W4_PSEFL</name>
<dbReference type="RefSeq" id="WP_110622833.1">
    <property type="nucleotide sequence ID" value="NZ_JACYMP010000004.1"/>
</dbReference>
<proteinExistence type="predicted"/>
<evidence type="ECO:0000313" key="2">
    <source>
        <dbReference type="Proteomes" id="UP000610293"/>
    </source>
</evidence>
<organism evidence="1 2">
    <name type="scientific">Pseudomonas fluorescens</name>
    <dbReference type="NCBI Taxonomy" id="294"/>
    <lineage>
        <taxon>Bacteria</taxon>
        <taxon>Pseudomonadati</taxon>
        <taxon>Pseudomonadota</taxon>
        <taxon>Gammaproteobacteria</taxon>
        <taxon>Pseudomonadales</taxon>
        <taxon>Pseudomonadaceae</taxon>
        <taxon>Pseudomonas</taxon>
    </lineage>
</organism>
<gene>
    <name evidence="1" type="ORF">IFU03_12040</name>
</gene>
<dbReference type="AlphaFoldDB" id="A0AAE2U3W4"/>
<dbReference type="Proteomes" id="UP000610293">
    <property type="component" value="Unassembled WGS sequence"/>
</dbReference>
<protein>
    <submittedName>
        <fullName evidence="1">Uncharacterized protein</fullName>
    </submittedName>
</protein>
<sequence length="105" mass="11981">MKGTIAIDAQGDGQAFYGKFKREPVLVTNEYRVYELADFYLDRDETIEVVGSKSGRLLGKYRQIAIVGAQEPKHYSMVEAWAFDSSLRQPAKNISYRAIFFDFDA</sequence>
<accession>A0AAE2U3W4</accession>
<evidence type="ECO:0000313" key="1">
    <source>
        <dbReference type="EMBL" id="MBD8270485.1"/>
    </source>
</evidence>
<comment type="caution">
    <text evidence="1">The sequence shown here is derived from an EMBL/GenBank/DDBJ whole genome shotgun (WGS) entry which is preliminary data.</text>
</comment>